<gene>
    <name evidence="2" type="ORF">RQP53_16460</name>
</gene>
<accession>A0ABU3PE43</accession>
<dbReference type="RefSeq" id="WP_315651758.1">
    <property type="nucleotide sequence ID" value="NZ_JAVXZY010000007.1"/>
</dbReference>
<keyword evidence="3" id="KW-1185">Reference proteome</keyword>
<dbReference type="InterPro" id="IPR050491">
    <property type="entry name" value="AmpC-like"/>
</dbReference>
<dbReference type="EMBL" id="JAVXZY010000007">
    <property type="protein sequence ID" value="MDT9000870.1"/>
    <property type="molecule type" value="Genomic_DNA"/>
</dbReference>
<proteinExistence type="predicted"/>
<dbReference type="SUPFAM" id="SSF56601">
    <property type="entry name" value="beta-lactamase/transpeptidase-like"/>
    <property type="match status" value="1"/>
</dbReference>
<dbReference type="PANTHER" id="PTHR46825">
    <property type="entry name" value="D-ALANYL-D-ALANINE-CARBOXYPEPTIDASE/ENDOPEPTIDASE AMPH"/>
    <property type="match status" value="1"/>
</dbReference>
<organism evidence="2 3">
    <name type="scientific">Roseateles aquae</name>
    <dbReference type="NCBI Taxonomy" id="3077235"/>
    <lineage>
        <taxon>Bacteria</taxon>
        <taxon>Pseudomonadati</taxon>
        <taxon>Pseudomonadota</taxon>
        <taxon>Betaproteobacteria</taxon>
        <taxon>Burkholderiales</taxon>
        <taxon>Sphaerotilaceae</taxon>
        <taxon>Roseateles</taxon>
    </lineage>
</organism>
<dbReference type="GO" id="GO:0016787">
    <property type="term" value="F:hydrolase activity"/>
    <property type="evidence" value="ECO:0007669"/>
    <property type="project" value="UniProtKB-KW"/>
</dbReference>
<dbReference type="EC" id="3.1.1.103" evidence="2"/>
<dbReference type="InterPro" id="IPR012338">
    <property type="entry name" value="Beta-lactam/transpept-like"/>
</dbReference>
<keyword evidence="2" id="KW-0378">Hydrolase</keyword>
<reference evidence="2" key="1">
    <citation type="submission" date="2023-09" db="EMBL/GenBank/DDBJ databases">
        <title>Paucibacter sp. APW11 Genome sequencing and assembly.</title>
        <authorList>
            <person name="Kim I."/>
        </authorList>
    </citation>
    <scope>NUCLEOTIDE SEQUENCE</scope>
    <source>
        <strain evidence="2">APW11</strain>
    </source>
</reference>
<name>A0ABU3PE43_9BURK</name>
<dbReference type="PROSITE" id="PS51318">
    <property type="entry name" value="TAT"/>
    <property type="match status" value="1"/>
</dbReference>
<feature type="domain" description="Beta-lactamase-related" evidence="1">
    <location>
        <begin position="80"/>
        <end position="383"/>
    </location>
</feature>
<dbReference type="PANTHER" id="PTHR46825:SF9">
    <property type="entry name" value="BETA-LACTAMASE-RELATED DOMAIN-CONTAINING PROTEIN"/>
    <property type="match status" value="1"/>
</dbReference>
<dbReference type="InterPro" id="IPR001466">
    <property type="entry name" value="Beta-lactam-related"/>
</dbReference>
<dbReference type="InterPro" id="IPR006311">
    <property type="entry name" value="TAT_signal"/>
</dbReference>
<evidence type="ECO:0000313" key="3">
    <source>
        <dbReference type="Proteomes" id="UP001246372"/>
    </source>
</evidence>
<sequence>MTHHNYTLSRRRWLINSSALLAVGGLAACGGGHADPRLDLAVQQARQRCQQAADRAVAAGLVGAVFGQLLSQPDDTLPLAAAGRSALQQGRPLDGSERFGIGSNAKAMTAALAARLVEQGKLRWDSRAAELLKPELLHPDHQDLTLAQLLDHKGAILPFNTEVDPPVFLAYLQSHAGPLPSDEGGRRLFFCRWLLAQPAPQGVRPGRDFLYSNAGFAMAGAMLEAATGQRFTTLFEQQLCQPLGLAVAWAEPDPAKEPQGHVGDSAQQLQLYEALPAEQQLWFDVLRPAGGVRLAGAEYGRWLRWHMQALQGRSTPLAASYLQRLKTLTTGDYALGWAAATANGQAQLGHNGAEAGFMAAVTLRQDGSQAAFTMSNTFGWRADGSSWVLEALNQGLLGLL</sequence>
<evidence type="ECO:0000313" key="2">
    <source>
        <dbReference type="EMBL" id="MDT9000870.1"/>
    </source>
</evidence>
<dbReference type="Gene3D" id="3.40.710.10">
    <property type="entry name" value="DD-peptidase/beta-lactamase superfamily"/>
    <property type="match status" value="1"/>
</dbReference>
<comment type="caution">
    <text evidence="2">The sequence shown here is derived from an EMBL/GenBank/DDBJ whole genome shotgun (WGS) entry which is preliminary data.</text>
</comment>
<protein>
    <submittedName>
        <fullName evidence="2">Serine hydrolase domain-containing protein</fullName>
        <ecNumber evidence="2">3.1.1.103</ecNumber>
    </submittedName>
</protein>
<evidence type="ECO:0000259" key="1">
    <source>
        <dbReference type="Pfam" id="PF00144"/>
    </source>
</evidence>
<dbReference type="Proteomes" id="UP001246372">
    <property type="component" value="Unassembled WGS sequence"/>
</dbReference>
<dbReference type="Pfam" id="PF00144">
    <property type="entry name" value="Beta-lactamase"/>
    <property type="match status" value="1"/>
</dbReference>